<dbReference type="FunFam" id="1.10.10.10:FF:000099">
    <property type="entry name" value="Two-component system response regulator TorR"/>
    <property type="match status" value="1"/>
</dbReference>
<keyword evidence="7" id="KW-0804">Transcription</keyword>
<dbReference type="Pfam" id="PF00072">
    <property type="entry name" value="Response_reg"/>
    <property type="match status" value="1"/>
</dbReference>
<dbReference type="Gene3D" id="6.10.250.690">
    <property type="match status" value="1"/>
</dbReference>
<sequence length="239" mass="27041">MTPRKILIVDDDQKIRSLLKTYLEKNQYDVLLAHDGASFMAEFERHRDEISLCILDVMLPDTEGFTLCQSVRRRSEVPVIMLTASADETDRIVGLELGADDYLGKPFNPRELLARIKAITRRAGQDKPREPRYYDFNGFTLDLLERSLIDPDGTATALSGMDFQLLKLLVEHPGEVLDRSRLAEVTRGRDLGPLDRSLDVQVSRLRQRLQDDGKQPALIKTVRGSGYVFSTTVTSRHGP</sequence>
<dbReference type="InterPro" id="IPR001867">
    <property type="entry name" value="OmpR/PhoB-type_DNA-bd"/>
</dbReference>
<dbReference type="GO" id="GO:0032993">
    <property type="term" value="C:protein-DNA complex"/>
    <property type="evidence" value="ECO:0007669"/>
    <property type="project" value="TreeGrafter"/>
</dbReference>
<dbReference type="PROSITE" id="PS51755">
    <property type="entry name" value="OMPR_PHOB"/>
    <property type="match status" value="1"/>
</dbReference>
<keyword evidence="3 8" id="KW-0597">Phosphoprotein</keyword>
<dbReference type="GO" id="GO:0000976">
    <property type="term" value="F:transcription cis-regulatory region binding"/>
    <property type="evidence" value="ECO:0007669"/>
    <property type="project" value="TreeGrafter"/>
</dbReference>
<dbReference type="SMART" id="SM00448">
    <property type="entry name" value="REC"/>
    <property type="match status" value="1"/>
</dbReference>
<keyword evidence="4" id="KW-0902">Two-component regulatory system</keyword>
<evidence type="ECO:0000256" key="3">
    <source>
        <dbReference type="ARBA" id="ARBA00022553"/>
    </source>
</evidence>
<dbReference type="Gene3D" id="1.10.10.10">
    <property type="entry name" value="Winged helix-like DNA-binding domain superfamily/Winged helix DNA-binding domain"/>
    <property type="match status" value="1"/>
</dbReference>
<dbReference type="RefSeq" id="WP_132574689.1">
    <property type="nucleotide sequence ID" value="NZ_CBCSGL010000026.1"/>
</dbReference>
<dbReference type="InterPro" id="IPR016032">
    <property type="entry name" value="Sig_transdc_resp-reg_C-effctor"/>
</dbReference>
<dbReference type="InterPro" id="IPR001789">
    <property type="entry name" value="Sig_transdc_resp-reg_receiver"/>
</dbReference>
<keyword evidence="6 9" id="KW-0238">DNA-binding</keyword>
<evidence type="ECO:0000256" key="1">
    <source>
        <dbReference type="ARBA" id="ARBA00004496"/>
    </source>
</evidence>
<dbReference type="AlphaFoldDB" id="A0A4R3UHY8"/>
<evidence type="ECO:0000313" key="12">
    <source>
        <dbReference type="EMBL" id="TCU91115.1"/>
    </source>
</evidence>
<dbReference type="SUPFAM" id="SSF46894">
    <property type="entry name" value="C-terminal effector domain of the bipartite response regulators"/>
    <property type="match status" value="1"/>
</dbReference>
<name>A0A4R3UHY8_ROSSA</name>
<keyword evidence="13" id="KW-1185">Reference proteome</keyword>
<keyword evidence="2" id="KW-0963">Cytoplasm</keyword>
<dbReference type="Gene3D" id="3.40.50.2300">
    <property type="match status" value="1"/>
</dbReference>
<dbReference type="Proteomes" id="UP000295110">
    <property type="component" value="Unassembled WGS sequence"/>
</dbReference>
<proteinExistence type="predicted"/>
<dbReference type="SUPFAM" id="SSF52172">
    <property type="entry name" value="CheY-like"/>
    <property type="match status" value="1"/>
</dbReference>
<reference evidence="12 13" key="1">
    <citation type="submission" date="2019-03" db="EMBL/GenBank/DDBJ databases">
        <title>Genomic Encyclopedia of Type Strains, Phase IV (KMG-IV): sequencing the most valuable type-strain genomes for metagenomic binning, comparative biology and taxonomic classification.</title>
        <authorList>
            <person name="Goeker M."/>
        </authorList>
    </citation>
    <scope>NUCLEOTIDE SEQUENCE [LARGE SCALE GENOMIC DNA]</scope>
    <source>
        <strain evidence="12 13">DSM 654</strain>
    </source>
</reference>
<evidence type="ECO:0000259" key="10">
    <source>
        <dbReference type="PROSITE" id="PS50110"/>
    </source>
</evidence>
<feature type="DNA-binding region" description="OmpR/PhoB-type" evidence="9">
    <location>
        <begin position="131"/>
        <end position="231"/>
    </location>
</feature>
<dbReference type="CDD" id="cd00383">
    <property type="entry name" value="trans_reg_C"/>
    <property type="match status" value="1"/>
</dbReference>
<protein>
    <submittedName>
        <fullName evidence="12">DNA-binding response OmpR family regulator</fullName>
    </submittedName>
</protein>
<comment type="subcellular location">
    <subcellularLocation>
        <location evidence="1">Cytoplasm</location>
    </subcellularLocation>
</comment>
<evidence type="ECO:0000256" key="6">
    <source>
        <dbReference type="ARBA" id="ARBA00023125"/>
    </source>
</evidence>
<evidence type="ECO:0000259" key="11">
    <source>
        <dbReference type="PROSITE" id="PS51755"/>
    </source>
</evidence>
<evidence type="ECO:0000256" key="2">
    <source>
        <dbReference type="ARBA" id="ARBA00022490"/>
    </source>
</evidence>
<dbReference type="SMART" id="SM00862">
    <property type="entry name" value="Trans_reg_C"/>
    <property type="match status" value="1"/>
</dbReference>
<evidence type="ECO:0000256" key="9">
    <source>
        <dbReference type="PROSITE-ProRule" id="PRU01091"/>
    </source>
</evidence>
<accession>A0A4R3UHY8</accession>
<dbReference type="PANTHER" id="PTHR48111">
    <property type="entry name" value="REGULATOR OF RPOS"/>
    <property type="match status" value="1"/>
</dbReference>
<dbReference type="InterPro" id="IPR011006">
    <property type="entry name" value="CheY-like_superfamily"/>
</dbReference>
<dbReference type="EMBL" id="SMBU01000027">
    <property type="protein sequence ID" value="TCU91115.1"/>
    <property type="molecule type" value="Genomic_DNA"/>
</dbReference>
<feature type="modified residue" description="4-aspartylphosphate" evidence="8">
    <location>
        <position position="56"/>
    </location>
</feature>
<comment type="caution">
    <text evidence="12">The sequence shown here is derived from an EMBL/GenBank/DDBJ whole genome shotgun (WGS) entry which is preliminary data.</text>
</comment>
<keyword evidence="5" id="KW-0805">Transcription regulation</keyword>
<dbReference type="FunFam" id="3.40.50.2300:FF:000001">
    <property type="entry name" value="DNA-binding response regulator PhoB"/>
    <property type="match status" value="1"/>
</dbReference>
<feature type="domain" description="Response regulatory" evidence="10">
    <location>
        <begin position="5"/>
        <end position="120"/>
    </location>
</feature>
<dbReference type="InterPro" id="IPR039420">
    <property type="entry name" value="WalR-like"/>
</dbReference>
<dbReference type="GO" id="GO:0005829">
    <property type="term" value="C:cytosol"/>
    <property type="evidence" value="ECO:0007669"/>
    <property type="project" value="TreeGrafter"/>
</dbReference>
<dbReference type="OrthoDB" id="165980at2"/>
<dbReference type="GO" id="GO:0000156">
    <property type="term" value="F:phosphorelay response regulator activity"/>
    <property type="evidence" value="ECO:0007669"/>
    <property type="project" value="TreeGrafter"/>
</dbReference>
<dbReference type="InterPro" id="IPR036388">
    <property type="entry name" value="WH-like_DNA-bd_sf"/>
</dbReference>
<evidence type="ECO:0000256" key="7">
    <source>
        <dbReference type="ARBA" id="ARBA00023163"/>
    </source>
</evidence>
<organism evidence="12 13">
    <name type="scientific">Roseateles saccharophilus</name>
    <name type="common">Pseudomonas saccharophila</name>
    <dbReference type="NCBI Taxonomy" id="304"/>
    <lineage>
        <taxon>Bacteria</taxon>
        <taxon>Pseudomonadati</taxon>
        <taxon>Pseudomonadota</taxon>
        <taxon>Betaproteobacteria</taxon>
        <taxon>Burkholderiales</taxon>
        <taxon>Sphaerotilaceae</taxon>
        <taxon>Roseateles</taxon>
    </lineage>
</organism>
<evidence type="ECO:0000256" key="8">
    <source>
        <dbReference type="PROSITE-ProRule" id="PRU00169"/>
    </source>
</evidence>
<evidence type="ECO:0000313" key="13">
    <source>
        <dbReference type="Proteomes" id="UP000295110"/>
    </source>
</evidence>
<dbReference type="PANTHER" id="PTHR48111:SF4">
    <property type="entry name" value="DNA-BINDING DUAL TRANSCRIPTIONAL REGULATOR OMPR"/>
    <property type="match status" value="1"/>
</dbReference>
<feature type="domain" description="OmpR/PhoB-type" evidence="11">
    <location>
        <begin position="131"/>
        <end position="231"/>
    </location>
</feature>
<evidence type="ECO:0000256" key="5">
    <source>
        <dbReference type="ARBA" id="ARBA00023015"/>
    </source>
</evidence>
<dbReference type="Pfam" id="PF00486">
    <property type="entry name" value="Trans_reg_C"/>
    <property type="match status" value="1"/>
</dbReference>
<dbReference type="GO" id="GO:0006355">
    <property type="term" value="P:regulation of DNA-templated transcription"/>
    <property type="evidence" value="ECO:0007669"/>
    <property type="project" value="InterPro"/>
</dbReference>
<evidence type="ECO:0000256" key="4">
    <source>
        <dbReference type="ARBA" id="ARBA00023012"/>
    </source>
</evidence>
<dbReference type="PROSITE" id="PS50110">
    <property type="entry name" value="RESPONSE_REGULATORY"/>
    <property type="match status" value="1"/>
</dbReference>
<gene>
    <name evidence="12" type="ORF">EV671_102746</name>
</gene>